<feature type="compositionally biased region" description="Gly residues" evidence="1">
    <location>
        <begin position="76"/>
        <end position="91"/>
    </location>
</feature>
<organism evidence="2 3">
    <name type="scientific">Elysia marginata</name>
    <dbReference type="NCBI Taxonomy" id="1093978"/>
    <lineage>
        <taxon>Eukaryota</taxon>
        <taxon>Metazoa</taxon>
        <taxon>Spiralia</taxon>
        <taxon>Lophotrochozoa</taxon>
        <taxon>Mollusca</taxon>
        <taxon>Gastropoda</taxon>
        <taxon>Heterobranchia</taxon>
        <taxon>Euthyneura</taxon>
        <taxon>Panpulmonata</taxon>
        <taxon>Sacoglossa</taxon>
        <taxon>Placobranchoidea</taxon>
        <taxon>Plakobranchidae</taxon>
        <taxon>Elysia</taxon>
    </lineage>
</organism>
<accession>A0AAV4FSR9</accession>
<evidence type="ECO:0000313" key="3">
    <source>
        <dbReference type="Proteomes" id="UP000762676"/>
    </source>
</evidence>
<feature type="compositionally biased region" description="Low complexity" evidence="1">
    <location>
        <begin position="160"/>
        <end position="171"/>
    </location>
</feature>
<gene>
    <name evidence="2" type="ORF">ElyMa_003932600</name>
</gene>
<feature type="region of interest" description="Disordered" evidence="1">
    <location>
        <begin position="127"/>
        <end position="200"/>
    </location>
</feature>
<feature type="compositionally biased region" description="Polar residues" evidence="1">
    <location>
        <begin position="127"/>
        <end position="155"/>
    </location>
</feature>
<dbReference type="Proteomes" id="UP000762676">
    <property type="component" value="Unassembled WGS sequence"/>
</dbReference>
<proteinExistence type="predicted"/>
<feature type="compositionally biased region" description="Polar residues" evidence="1">
    <location>
        <begin position="172"/>
        <end position="189"/>
    </location>
</feature>
<dbReference type="EMBL" id="BMAT01007985">
    <property type="protein sequence ID" value="GFR75896.1"/>
    <property type="molecule type" value="Genomic_DNA"/>
</dbReference>
<name>A0AAV4FSR9_9GAST</name>
<feature type="compositionally biased region" description="Low complexity" evidence="1">
    <location>
        <begin position="92"/>
        <end position="101"/>
    </location>
</feature>
<comment type="caution">
    <text evidence="2">The sequence shown here is derived from an EMBL/GenBank/DDBJ whole genome shotgun (WGS) entry which is preliminary data.</text>
</comment>
<evidence type="ECO:0000313" key="2">
    <source>
        <dbReference type="EMBL" id="GFR75896.1"/>
    </source>
</evidence>
<evidence type="ECO:0000256" key="1">
    <source>
        <dbReference type="SAM" id="MobiDB-lite"/>
    </source>
</evidence>
<feature type="region of interest" description="Disordered" evidence="1">
    <location>
        <begin position="76"/>
        <end position="107"/>
    </location>
</feature>
<dbReference type="AlphaFoldDB" id="A0AAV4FSR9"/>
<feature type="compositionally biased region" description="Basic and acidic residues" evidence="1">
    <location>
        <begin position="190"/>
        <end position="200"/>
    </location>
</feature>
<keyword evidence="3" id="KW-1185">Reference proteome</keyword>
<reference evidence="2 3" key="1">
    <citation type="journal article" date="2021" name="Elife">
        <title>Chloroplast acquisition without the gene transfer in kleptoplastic sea slugs, Plakobranchus ocellatus.</title>
        <authorList>
            <person name="Maeda T."/>
            <person name="Takahashi S."/>
            <person name="Yoshida T."/>
            <person name="Shimamura S."/>
            <person name="Takaki Y."/>
            <person name="Nagai Y."/>
            <person name="Toyoda A."/>
            <person name="Suzuki Y."/>
            <person name="Arimoto A."/>
            <person name="Ishii H."/>
            <person name="Satoh N."/>
            <person name="Nishiyama T."/>
            <person name="Hasebe M."/>
            <person name="Maruyama T."/>
            <person name="Minagawa J."/>
            <person name="Obokata J."/>
            <person name="Shigenobu S."/>
        </authorList>
    </citation>
    <scope>NUCLEOTIDE SEQUENCE [LARGE SCALE GENOMIC DNA]</scope>
</reference>
<protein>
    <submittedName>
        <fullName evidence="2">Uncharacterized protein</fullName>
    </submittedName>
</protein>
<sequence>MSKSIRTRRLPWENQSIIPSRRKALRQPILRKNDFNNWLSEYQRKYQNPRPPTTRESVTPSWVPFYEAQLQLKAGARGGGSGWEVGAGDGPEGAATATATGNRAQRIGSQRNLCSISRRSCYQSESYQDYQSKESSTTATATGKGQSTPETSGFGSPNGAASMEAASNSSSQWGIYTGNSRTDSNQQNRAQRDQKRDRSDSGLTNLSIALCLWRKNDPACQAAFALLPWQQQVAQTTLEARMFSPQGNTSRRIY</sequence>